<dbReference type="FunCoup" id="A7TQ25">
    <property type="interactions" value="286"/>
</dbReference>
<dbReference type="RefSeq" id="XP_001643488.1">
    <property type="nucleotide sequence ID" value="XM_001643438.1"/>
</dbReference>
<dbReference type="Proteomes" id="UP000000267">
    <property type="component" value="Unassembled WGS sequence"/>
</dbReference>
<dbReference type="GO" id="GO:0034511">
    <property type="term" value="F:U3 snoRNA binding"/>
    <property type="evidence" value="ECO:0007669"/>
    <property type="project" value="EnsemblFungi"/>
</dbReference>
<dbReference type="STRING" id="436907.A7TQ25"/>
<dbReference type="InParanoid" id="A7TQ25"/>
<accession>A7TQ25</accession>
<dbReference type="OMA" id="IRSKDRW"/>
<dbReference type="EMBL" id="DS480451">
    <property type="protein sequence ID" value="EDO15630.1"/>
    <property type="molecule type" value="Genomic_DNA"/>
</dbReference>
<gene>
    <name evidence="2" type="ORF">Kpol_489p11</name>
</gene>
<dbReference type="InterPro" id="IPR013268">
    <property type="entry name" value="UTP16"/>
</dbReference>
<feature type="region of interest" description="Disordered" evidence="1">
    <location>
        <begin position="80"/>
        <end position="114"/>
    </location>
</feature>
<dbReference type="AlphaFoldDB" id="A7TQ25"/>
<dbReference type="GeneID" id="5543732"/>
<name>A7TQ25_VANPO</name>
<sequence length="220" mass="25375">MTVSSASKHVKFDEGLEDLPHLASQNTTDMPVDKYADISESDSDDDVPEEEGVSSAKNDAEIAMKIREDALNLEQKMLKEKRRKQNEIFKKQKEEKHKRNLDTRDDVTEKNELEEMPTEFFDKLKESNADNEQIKAMPKHINFNDIEIDDKYIPEVQAQLKKKKKNSLKKLRASSKKKGPVTVSVLSDISVSNTMAPKKEIKVTSTKDRWLKRKSLNRKK</sequence>
<dbReference type="Pfam" id="PF08297">
    <property type="entry name" value="U3_snoRNA_assoc"/>
    <property type="match status" value="1"/>
</dbReference>
<proteinExistence type="predicted"/>
<reference evidence="2 3" key="1">
    <citation type="journal article" date="2007" name="Proc. Natl. Acad. Sci. U.S.A.">
        <title>Independent sorting-out of thousands of duplicated gene pairs in two yeast species descended from a whole-genome duplication.</title>
        <authorList>
            <person name="Scannell D.R."/>
            <person name="Frank A.C."/>
            <person name="Conant G.C."/>
            <person name="Byrne K.P."/>
            <person name="Woolfit M."/>
            <person name="Wolfe K.H."/>
        </authorList>
    </citation>
    <scope>NUCLEOTIDE SEQUENCE [LARGE SCALE GENOMIC DNA]</scope>
    <source>
        <strain evidence="3">ATCC 22028 / DSM 70294 / BCRC 21397 / CBS 2163 / NBRC 10782 / NRRL Y-8283 / UCD 57-17</strain>
    </source>
</reference>
<organism evidence="3">
    <name type="scientific">Vanderwaltozyma polyspora (strain ATCC 22028 / DSM 70294 / BCRC 21397 / CBS 2163 / NBRC 10782 / NRRL Y-8283 / UCD 57-17)</name>
    <name type="common">Kluyveromyces polysporus</name>
    <dbReference type="NCBI Taxonomy" id="436907"/>
    <lineage>
        <taxon>Eukaryota</taxon>
        <taxon>Fungi</taxon>
        <taxon>Dikarya</taxon>
        <taxon>Ascomycota</taxon>
        <taxon>Saccharomycotina</taxon>
        <taxon>Saccharomycetes</taxon>
        <taxon>Saccharomycetales</taxon>
        <taxon>Saccharomycetaceae</taxon>
        <taxon>Vanderwaltozyma</taxon>
    </lineage>
</organism>
<dbReference type="eggNOG" id="ENOG502S51X">
    <property type="taxonomic scope" value="Eukaryota"/>
</dbReference>
<keyword evidence="3" id="KW-1185">Reference proteome</keyword>
<dbReference type="PhylomeDB" id="A7TQ25"/>
<dbReference type="KEGG" id="vpo:Kpol_489p11"/>
<dbReference type="HOGENOM" id="CLU_077704_0_0_1"/>
<dbReference type="OrthoDB" id="4096107at2759"/>
<protein>
    <submittedName>
        <fullName evidence="2">Uncharacterized protein</fullName>
    </submittedName>
</protein>
<feature type="compositionally biased region" description="Acidic residues" evidence="1">
    <location>
        <begin position="39"/>
        <end position="52"/>
    </location>
</feature>
<feature type="compositionally biased region" description="Basic and acidic residues" evidence="1">
    <location>
        <begin position="85"/>
        <end position="113"/>
    </location>
</feature>
<evidence type="ECO:0000256" key="1">
    <source>
        <dbReference type="SAM" id="MobiDB-lite"/>
    </source>
</evidence>
<evidence type="ECO:0000313" key="3">
    <source>
        <dbReference type="Proteomes" id="UP000000267"/>
    </source>
</evidence>
<evidence type="ECO:0000313" key="2">
    <source>
        <dbReference type="EMBL" id="EDO15630.1"/>
    </source>
</evidence>
<dbReference type="GO" id="GO:0000472">
    <property type="term" value="P:endonucleolytic cleavage to generate mature 5'-end of SSU-rRNA from (SSU-rRNA, 5.8S rRNA, LSU-rRNA)"/>
    <property type="evidence" value="ECO:0007669"/>
    <property type="project" value="EnsemblFungi"/>
</dbReference>
<dbReference type="GO" id="GO:0032040">
    <property type="term" value="C:small-subunit processome"/>
    <property type="evidence" value="ECO:0007669"/>
    <property type="project" value="EnsemblFungi"/>
</dbReference>
<feature type="region of interest" description="Disordered" evidence="1">
    <location>
        <begin position="1"/>
        <end position="61"/>
    </location>
</feature>
<dbReference type="GO" id="GO:0000447">
    <property type="term" value="P:endonucleolytic cleavage in ITS1 to separate SSU-rRNA from 5.8S rRNA and LSU-rRNA from tricistronic rRNA transcript (SSU-rRNA, 5.8S rRNA, LSU-rRNA)"/>
    <property type="evidence" value="ECO:0007669"/>
    <property type="project" value="EnsemblFungi"/>
</dbReference>
<feature type="compositionally biased region" description="Basic and acidic residues" evidence="1">
    <location>
        <begin position="10"/>
        <end position="20"/>
    </location>
</feature>